<evidence type="ECO:0000313" key="4">
    <source>
        <dbReference type="EMBL" id="PXA03766.1"/>
    </source>
</evidence>
<name>A0A317ZEJ1_9BACT</name>
<dbReference type="InterPro" id="IPR010916">
    <property type="entry name" value="TonB_box_CS"/>
</dbReference>
<evidence type="ECO:0000259" key="3">
    <source>
        <dbReference type="Pfam" id="PF12849"/>
    </source>
</evidence>
<dbReference type="RefSeq" id="WP_110131463.1">
    <property type="nucleotide sequence ID" value="NZ_QHJQ01000007.1"/>
</dbReference>
<feature type="domain" description="PBP" evidence="3">
    <location>
        <begin position="19"/>
        <end position="260"/>
    </location>
</feature>
<evidence type="ECO:0000313" key="5">
    <source>
        <dbReference type="Proteomes" id="UP000247099"/>
    </source>
</evidence>
<dbReference type="InterPro" id="IPR050811">
    <property type="entry name" value="Phosphate_ABC_transporter"/>
</dbReference>
<dbReference type="PANTHER" id="PTHR30570:SF1">
    <property type="entry name" value="PHOSPHATE-BINDING PROTEIN PSTS"/>
    <property type="match status" value="1"/>
</dbReference>
<feature type="chain" id="PRO_5016425702" evidence="2">
    <location>
        <begin position="24"/>
        <end position="274"/>
    </location>
</feature>
<dbReference type="Proteomes" id="UP000247099">
    <property type="component" value="Unassembled WGS sequence"/>
</dbReference>
<accession>A0A317ZEJ1</accession>
<organism evidence="4 5">
    <name type="scientific">Coraliomargarita sinensis</name>
    <dbReference type="NCBI Taxonomy" id="2174842"/>
    <lineage>
        <taxon>Bacteria</taxon>
        <taxon>Pseudomonadati</taxon>
        <taxon>Verrucomicrobiota</taxon>
        <taxon>Opitutia</taxon>
        <taxon>Puniceicoccales</taxon>
        <taxon>Coraliomargaritaceae</taxon>
        <taxon>Coraliomargarita</taxon>
    </lineage>
</organism>
<reference evidence="4 5" key="1">
    <citation type="submission" date="2018-05" db="EMBL/GenBank/DDBJ databases">
        <title>Coraliomargarita sinensis sp. nov., isolated from a marine solar saltern.</title>
        <authorList>
            <person name="Zhou L.Y."/>
        </authorList>
    </citation>
    <scope>NUCLEOTIDE SEQUENCE [LARGE SCALE GENOMIC DNA]</scope>
    <source>
        <strain evidence="4 5">WN38</strain>
    </source>
</reference>
<dbReference type="AlphaFoldDB" id="A0A317ZEJ1"/>
<evidence type="ECO:0000256" key="2">
    <source>
        <dbReference type="SAM" id="SignalP"/>
    </source>
</evidence>
<dbReference type="SUPFAM" id="SSF53850">
    <property type="entry name" value="Periplasmic binding protein-like II"/>
    <property type="match status" value="1"/>
</dbReference>
<gene>
    <name evidence="4" type="ORF">DDZ13_10765</name>
</gene>
<dbReference type="FunCoup" id="A0A317ZEJ1">
    <property type="interactions" value="148"/>
</dbReference>
<dbReference type="Pfam" id="PF12849">
    <property type="entry name" value="PBP_like_2"/>
    <property type="match status" value="1"/>
</dbReference>
<dbReference type="EMBL" id="QHJQ01000007">
    <property type="protein sequence ID" value="PXA03766.1"/>
    <property type="molecule type" value="Genomic_DNA"/>
</dbReference>
<comment type="caution">
    <text evidence="4">The sequence shown here is derived from an EMBL/GenBank/DDBJ whole genome shotgun (WGS) entry which is preliminary data.</text>
</comment>
<dbReference type="CDD" id="cd13653">
    <property type="entry name" value="PBP2_phosphate_like_1"/>
    <property type="match status" value="1"/>
</dbReference>
<dbReference type="PANTHER" id="PTHR30570">
    <property type="entry name" value="PERIPLASMIC PHOSPHATE BINDING COMPONENT OF PHOSPHATE ABC TRANSPORTER"/>
    <property type="match status" value="1"/>
</dbReference>
<dbReference type="InterPro" id="IPR024370">
    <property type="entry name" value="PBP_domain"/>
</dbReference>
<keyword evidence="1 2" id="KW-0732">Signal</keyword>
<proteinExistence type="predicted"/>
<keyword evidence="5" id="KW-1185">Reference proteome</keyword>
<protein>
    <submittedName>
        <fullName evidence="4">Phosphate-binding protein</fullName>
    </submittedName>
</protein>
<evidence type="ECO:0000256" key="1">
    <source>
        <dbReference type="ARBA" id="ARBA00022729"/>
    </source>
</evidence>
<dbReference type="InParanoid" id="A0A317ZEJ1"/>
<dbReference type="Gene3D" id="3.40.190.10">
    <property type="entry name" value="Periplasmic binding protein-like II"/>
    <property type="match status" value="2"/>
</dbReference>
<sequence length="274" mass="28894">MKKVSILRSLIAATALITAQANAAETIVVKGSDTLGAKMVPQLAEAFKAKMADRGVEVAFEIAAEGSSTGVASVIDGTAEIGMSSRDPKDKEVAKAKTKGVDMKTITVAKDGIAIIVNEANPLDSISLDEIELIFSGDVTDWSGITAQTGEISAYTRNTSSGTYAVFQKLGMKSRDYGADTQKMAGNEQIAAEVAKNPNGIGYVGLAYINTPGVKVLPVDGHQPDAKAYPLARPLYYLINKAETISPIANDFIGFSMSPEGQAIVNKVHFLSIY</sequence>
<feature type="signal peptide" evidence="2">
    <location>
        <begin position="1"/>
        <end position="23"/>
    </location>
</feature>
<dbReference type="OrthoDB" id="9790048at2"/>
<dbReference type="PROSITE" id="PS00430">
    <property type="entry name" value="TONB_DEPENDENT_REC_1"/>
    <property type="match status" value="1"/>
</dbReference>